<reference evidence="7" key="1">
    <citation type="submission" date="2021-02" db="EMBL/GenBank/DDBJ databases">
        <authorList>
            <person name="Nowell W R."/>
        </authorList>
    </citation>
    <scope>NUCLEOTIDE SEQUENCE</scope>
</reference>
<dbReference type="PANTHER" id="PTHR47961">
    <property type="entry name" value="DNA POLYMERASE THETA, PUTATIVE (AFU_ORTHOLOGUE AFUA_1G05260)-RELATED"/>
    <property type="match status" value="1"/>
</dbReference>
<evidence type="ECO:0000313" key="7">
    <source>
        <dbReference type="EMBL" id="CAF0916595.1"/>
    </source>
</evidence>
<dbReference type="SUPFAM" id="SSF52540">
    <property type="entry name" value="P-loop containing nucleoside triphosphate hydrolases"/>
    <property type="match status" value="1"/>
</dbReference>
<sequence length="511" mass="57405">MHKAKAQLQNLKEIAELNEDPSVWWVIRLLLIILDGFNEAALWKCLSKHFDIYDDRVKKYINSLIHHSPPYYELFITQRNSLAQVLNVEEKGCIVSVPTSSGKTRIAEIAILNAMLADPYGKVLYIAPFKSLAFEIESTLENIFSNVDITISHLYGGGLFSKLDERVIDESNVIIATPEKAKAIFRGNSDIFEQVKLVIIDEGHLLGADARLLANEVFYEELRYNKEDWKAYELACIETYGIDSLWLYYAAISERHGIDFNLLITLISENQLDTLDTEDFKAENVLNVIDDSLLSLHYSNNLSGLDETDYSWVEAHFKTSLAAIQGARAANIGEQKVLDIITARVHGIETKLSGNAKQWLEMLGLNATVREKPIKIVESFIYKLAVGKTETLIPQLINDEQYLVSPDLSFIKKISSSGINFTQLNNLPGIYFKYNKVEKEWNAEVIGSTSTSVYWTGVPDCGQNGSVSVSVNLGNKKSKTVSYTVIDDTGWTYWAGNTTVQANTCKSLQLN</sequence>
<dbReference type="GO" id="GO:0003676">
    <property type="term" value="F:nucleic acid binding"/>
    <property type="evidence" value="ECO:0007669"/>
    <property type="project" value="InterPro"/>
</dbReference>
<keyword evidence="3" id="KW-0347">Helicase</keyword>
<dbReference type="Gene3D" id="3.40.50.300">
    <property type="entry name" value="P-loop containing nucleotide triphosphate hydrolases"/>
    <property type="match status" value="1"/>
</dbReference>
<dbReference type="GO" id="GO:0016787">
    <property type="term" value="F:hydrolase activity"/>
    <property type="evidence" value="ECO:0007669"/>
    <property type="project" value="UniProtKB-KW"/>
</dbReference>
<dbReference type="AlphaFoldDB" id="A0A814ATM2"/>
<proteinExistence type="predicted"/>
<dbReference type="InterPro" id="IPR027417">
    <property type="entry name" value="P-loop_NTPase"/>
</dbReference>
<dbReference type="Pfam" id="PF00270">
    <property type="entry name" value="DEAD"/>
    <property type="match status" value="1"/>
</dbReference>
<gene>
    <name evidence="7" type="ORF">JXQ802_LOCUS9906</name>
    <name evidence="6" type="ORF">PYM288_LOCUS7574</name>
</gene>
<evidence type="ECO:0000313" key="6">
    <source>
        <dbReference type="EMBL" id="CAF0861343.1"/>
    </source>
</evidence>
<keyword evidence="4" id="KW-0067">ATP-binding</keyword>
<dbReference type="EMBL" id="CAJNOH010000093">
    <property type="protein sequence ID" value="CAF0861343.1"/>
    <property type="molecule type" value="Genomic_DNA"/>
</dbReference>
<dbReference type="PROSITE" id="PS51192">
    <property type="entry name" value="HELICASE_ATP_BIND_1"/>
    <property type="match status" value="1"/>
</dbReference>
<dbReference type="InterPro" id="IPR014001">
    <property type="entry name" value="Helicase_ATP-bd"/>
</dbReference>
<evidence type="ECO:0000259" key="5">
    <source>
        <dbReference type="PROSITE" id="PS51192"/>
    </source>
</evidence>
<name>A0A814ATM2_9BILA</name>
<dbReference type="InterPro" id="IPR011545">
    <property type="entry name" value="DEAD/DEAH_box_helicase_dom"/>
</dbReference>
<dbReference type="SMART" id="SM00487">
    <property type="entry name" value="DEXDc"/>
    <property type="match status" value="1"/>
</dbReference>
<protein>
    <recommendedName>
        <fullName evidence="5">Helicase ATP-binding domain-containing protein</fullName>
    </recommendedName>
</protein>
<dbReference type="EMBL" id="CAJNOL010000185">
    <property type="protein sequence ID" value="CAF0916595.1"/>
    <property type="molecule type" value="Genomic_DNA"/>
</dbReference>
<dbReference type="PANTHER" id="PTHR47961:SF6">
    <property type="entry name" value="DNA-DIRECTED DNA POLYMERASE"/>
    <property type="match status" value="1"/>
</dbReference>
<organism evidence="7 8">
    <name type="scientific">Rotaria sordida</name>
    <dbReference type="NCBI Taxonomy" id="392033"/>
    <lineage>
        <taxon>Eukaryota</taxon>
        <taxon>Metazoa</taxon>
        <taxon>Spiralia</taxon>
        <taxon>Gnathifera</taxon>
        <taxon>Rotifera</taxon>
        <taxon>Eurotatoria</taxon>
        <taxon>Bdelloidea</taxon>
        <taxon>Philodinida</taxon>
        <taxon>Philodinidae</taxon>
        <taxon>Rotaria</taxon>
    </lineage>
</organism>
<keyword evidence="2" id="KW-0378">Hydrolase</keyword>
<evidence type="ECO:0000256" key="3">
    <source>
        <dbReference type="ARBA" id="ARBA00022806"/>
    </source>
</evidence>
<comment type="caution">
    <text evidence="7">The sequence shown here is derived from an EMBL/GenBank/DDBJ whole genome shotgun (WGS) entry which is preliminary data.</text>
</comment>
<dbReference type="Proteomes" id="UP000663870">
    <property type="component" value="Unassembled WGS sequence"/>
</dbReference>
<evidence type="ECO:0000256" key="1">
    <source>
        <dbReference type="ARBA" id="ARBA00022741"/>
    </source>
</evidence>
<evidence type="ECO:0000256" key="2">
    <source>
        <dbReference type="ARBA" id="ARBA00022801"/>
    </source>
</evidence>
<evidence type="ECO:0000256" key="4">
    <source>
        <dbReference type="ARBA" id="ARBA00022840"/>
    </source>
</evidence>
<dbReference type="GO" id="GO:0005524">
    <property type="term" value="F:ATP binding"/>
    <property type="evidence" value="ECO:0007669"/>
    <property type="project" value="UniProtKB-KW"/>
</dbReference>
<dbReference type="Proteomes" id="UP000663854">
    <property type="component" value="Unassembled WGS sequence"/>
</dbReference>
<keyword evidence="8" id="KW-1185">Reference proteome</keyword>
<feature type="domain" description="Helicase ATP-binding" evidence="5">
    <location>
        <begin position="84"/>
        <end position="214"/>
    </location>
</feature>
<keyword evidence="1" id="KW-0547">Nucleotide-binding</keyword>
<dbReference type="InterPro" id="IPR050474">
    <property type="entry name" value="Hel308_SKI2-like"/>
</dbReference>
<accession>A0A814ATM2</accession>
<evidence type="ECO:0000313" key="8">
    <source>
        <dbReference type="Proteomes" id="UP000663870"/>
    </source>
</evidence>
<dbReference type="GO" id="GO:0004386">
    <property type="term" value="F:helicase activity"/>
    <property type="evidence" value="ECO:0007669"/>
    <property type="project" value="UniProtKB-KW"/>
</dbReference>